<proteinExistence type="predicted"/>
<dbReference type="AlphaFoldDB" id="A0A1D1UZ93"/>
<organism evidence="1 2">
    <name type="scientific">Ramazzottius varieornatus</name>
    <name type="common">Water bear</name>
    <name type="synonym">Tardigrade</name>
    <dbReference type="NCBI Taxonomy" id="947166"/>
    <lineage>
        <taxon>Eukaryota</taxon>
        <taxon>Metazoa</taxon>
        <taxon>Ecdysozoa</taxon>
        <taxon>Tardigrada</taxon>
        <taxon>Eutardigrada</taxon>
        <taxon>Parachela</taxon>
        <taxon>Hypsibioidea</taxon>
        <taxon>Ramazzottiidae</taxon>
        <taxon>Ramazzottius</taxon>
    </lineage>
</organism>
<sequence length="80" mass="8800">MNEAEWIQPPSSTLIALSSPAFLPFLFSNQNSFPSSNKVAKLPSSVVDQSNWDFWTGESSGIFNGSWSATTQFPLFLLTP</sequence>
<dbReference type="EMBL" id="BDGG01000002">
    <property type="protein sequence ID" value="GAU92667.1"/>
    <property type="molecule type" value="Genomic_DNA"/>
</dbReference>
<dbReference type="Proteomes" id="UP000186922">
    <property type="component" value="Unassembled WGS sequence"/>
</dbReference>
<gene>
    <name evidence="1" type="primary">RvY_04716-1</name>
    <name evidence="1" type="synonym">RvY_04716.1</name>
    <name evidence="1" type="ORF">RvY_04716</name>
</gene>
<evidence type="ECO:0000313" key="2">
    <source>
        <dbReference type="Proteomes" id="UP000186922"/>
    </source>
</evidence>
<accession>A0A1D1UZ93</accession>
<comment type="caution">
    <text evidence="1">The sequence shown here is derived from an EMBL/GenBank/DDBJ whole genome shotgun (WGS) entry which is preliminary data.</text>
</comment>
<name>A0A1D1UZ93_RAMVA</name>
<protein>
    <submittedName>
        <fullName evidence="1">Uncharacterized protein</fullName>
    </submittedName>
</protein>
<evidence type="ECO:0000313" key="1">
    <source>
        <dbReference type="EMBL" id="GAU92667.1"/>
    </source>
</evidence>
<keyword evidence="2" id="KW-1185">Reference proteome</keyword>
<reference evidence="1 2" key="1">
    <citation type="journal article" date="2016" name="Nat. Commun.">
        <title>Extremotolerant tardigrade genome and improved radiotolerance of human cultured cells by tardigrade-unique protein.</title>
        <authorList>
            <person name="Hashimoto T."/>
            <person name="Horikawa D.D."/>
            <person name="Saito Y."/>
            <person name="Kuwahara H."/>
            <person name="Kozuka-Hata H."/>
            <person name="Shin-I T."/>
            <person name="Minakuchi Y."/>
            <person name="Ohishi K."/>
            <person name="Motoyama A."/>
            <person name="Aizu T."/>
            <person name="Enomoto A."/>
            <person name="Kondo K."/>
            <person name="Tanaka S."/>
            <person name="Hara Y."/>
            <person name="Koshikawa S."/>
            <person name="Sagara H."/>
            <person name="Miura T."/>
            <person name="Yokobori S."/>
            <person name="Miyagawa K."/>
            <person name="Suzuki Y."/>
            <person name="Kubo T."/>
            <person name="Oyama M."/>
            <person name="Kohara Y."/>
            <person name="Fujiyama A."/>
            <person name="Arakawa K."/>
            <person name="Katayama T."/>
            <person name="Toyoda A."/>
            <person name="Kunieda T."/>
        </authorList>
    </citation>
    <scope>NUCLEOTIDE SEQUENCE [LARGE SCALE GENOMIC DNA]</scope>
    <source>
        <strain evidence="1 2">YOKOZUNA-1</strain>
    </source>
</reference>